<feature type="domain" description="Methyltransferase" evidence="2">
    <location>
        <begin position="44"/>
        <end position="142"/>
    </location>
</feature>
<dbReference type="Proteomes" id="UP001054801">
    <property type="component" value="Chromosome"/>
</dbReference>
<accession>A0ABY3SYY3</accession>
<dbReference type="Pfam" id="PF13649">
    <property type="entry name" value="Methyltransf_25"/>
    <property type="match status" value="1"/>
</dbReference>
<dbReference type="PANTHER" id="PTHR45128:SF1">
    <property type="entry name" value="S-ADENOSYLMETHIONINE-DEPENDENT METHYLTRANSFERASE RV2258C"/>
    <property type="match status" value="1"/>
</dbReference>
<dbReference type="PANTHER" id="PTHR45128">
    <property type="entry name" value="METHYLTRANSFERASE TYPE 11"/>
    <property type="match status" value="1"/>
</dbReference>
<evidence type="ECO:0000259" key="2">
    <source>
        <dbReference type="Pfam" id="PF13649"/>
    </source>
</evidence>
<keyword evidence="4" id="KW-1185">Reference proteome</keyword>
<evidence type="ECO:0000259" key="1">
    <source>
        <dbReference type="Pfam" id="PF10119"/>
    </source>
</evidence>
<sequence length="509" mass="56739">MQKSGGIRAGFQGLEGMVVPVKIKALASLRSSDYRWIAGIADCELGCGQGITSLIMAANYPQGHFYAIDFNPSHIAKARRLAEAAGLTNITFYEKSFAQIAENPNLLPECDFIALHGIFTWVSDENRQHIIDICERHLKSGGMVYNSYNAKPGWVMGEPLQKLVYEASKLYSGNSIARMEQAVGLLKKLHEADSRFFAINRDMIKTRLETLESKDKHYLVHEYFHEGWRAFYFTEVAGYMSAAKLDFIGDATASSAYVPSLISADAQNLLTQIPDTNVRELFKDMLFNTGFRKDIFMRGIAGRMSSEDQAAYLHNTVWALRKRMSEQEKAEFTFDLPIIGRVQGKADVYRPLVELLEQQSMTFSELRVKSGMSITDLLQCLIFMLQEDLLALRHGKQGVASVAALNKALASQTFNTKRSSYIALPAVCGSIALSVLDMLFFQVALETGNADDSDHIIQQVAHALESRGLHVNYNGQQLTGEAMMKRLRELESVWCTSALPVLRDGGALL</sequence>
<dbReference type="GO" id="GO:0008168">
    <property type="term" value="F:methyltransferase activity"/>
    <property type="evidence" value="ECO:0007669"/>
    <property type="project" value="UniProtKB-KW"/>
</dbReference>
<dbReference type="InterPro" id="IPR041698">
    <property type="entry name" value="Methyltransf_25"/>
</dbReference>
<feature type="domain" description="Methyltransferase regulatory" evidence="1">
    <location>
        <begin position="215"/>
        <end position="298"/>
    </location>
</feature>
<evidence type="ECO:0000313" key="4">
    <source>
        <dbReference type="Proteomes" id="UP001054801"/>
    </source>
</evidence>
<dbReference type="EMBL" id="CP091244">
    <property type="protein sequence ID" value="UJS24333.1"/>
    <property type="molecule type" value="Genomic_DNA"/>
</dbReference>
<dbReference type="GO" id="GO:0032259">
    <property type="term" value="P:methylation"/>
    <property type="evidence" value="ECO:0007669"/>
    <property type="project" value="UniProtKB-KW"/>
</dbReference>
<keyword evidence="3" id="KW-0808">Transferase</keyword>
<name>A0ABY3SYY3_9GAMM</name>
<dbReference type="InterPro" id="IPR029063">
    <property type="entry name" value="SAM-dependent_MTases_sf"/>
</dbReference>
<dbReference type="Pfam" id="PF10119">
    <property type="entry name" value="MethyTransf_Reg"/>
    <property type="match status" value="1"/>
</dbReference>
<reference evidence="3" key="1">
    <citation type="journal article" date="2022" name="Microorganisms">
        <title>Two New Species of Filamentous Sulfur Bacteria of the Genus Thiothrix, Thiothrix winogradskyi sp. nov. and 'Candidatus Thiothrix sulfatifontis' sp. nov.</title>
        <authorList>
            <person name="Ravin N.V."/>
            <person name="Rossetti S."/>
            <person name="Beletsky A.V."/>
            <person name="Kadnikov V.V."/>
            <person name="Rudenko T.S."/>
            <person name="Smolyakov D.D."/>
            <person name="Moskvitina M.I."/>
            <person name="Gureeva M.V."/>
            <person name="Mardanov A.V."/>
            <person name="Grabovich M.Y."/>
        </authorList>
    </citation>
    <scope>NUCLEOTIDE SEQUENCE</scope>
    <source>
        <strain evidence="3">CT3</strain>
    </source>
</reference>
<gene>
    <name evidence="3" type="ORF">L2Y54_20755</name>
</gene>
<evidence type="ECO:0000313" key="3">
    <source>
        <dbReference type="EMBL" id="UJS24333.1"/>
    </source>
</evidence>
<protein>
    <submittedName>
        <fullName evidence="3">Class I SAM-dependent methyltransferase</fullName>
    </submittedName>
</protein>
<dbReference type="InterPro" id="IPR018773">
    <property type="entry name" value="MeTrfase_reg_dom_prd"/>
</dbReference>
<dbReference type="CDD" id="cd02440">
    <property type="entry name" value="AdoMet_MTases"/>
    <property type="match status" value="1"/>
</dbReference>
<organism evidence="3 4">
    <name type="scientific">Thiothrix winogradskyi</name>
    <dbReference type="NCBI Taxonomy" id="96472"/>
    <lineage>
        <taxon>Bacteria</taxon>
        <taxon>Pseudomonadati</taxon>
        <taxon>Pseudomonadota</taxon>
        <taxon>Gammaproteobacteria</taxon>
        <taxon>Thiotrichales</taxon>
        <taxon>Thiotrichaceae</taxon>
        <taxon>Thiothrix</taxon>
    </lineage>
</organism>
<proteinExistence type="predicted"/>
<dbReference type="Gene3D" id="3.40.50.150">
    <property type="entry name" value="Vaccinia Virus protein VP39"/>
    <property type="match status" value="1"/>
</dbReference>
<dbReference type="InterPro" id="IPR053173">
    <property type="entry name" value="SAM-binding_MTase"/>
</dbReference>
<dbReference type="RefSeq" id="WP_236498758.1">
    <property type="nucleotide sequence ID" value="NZ_CP091244.1"/>
</dbReference>
<keyword evidence="3" id="KW-0489">Methyltransferase</keyword>
<dbReference type="SUPFAM" id="SSF53335">
    <property type="entry name" value="S-adenosyl-L-methionine-dependent methyltransferases"/>
    <property type="match status" value="1"/>
</dbReference>